<organism evidence="2 3">
    <name type="scientific">Limnobacter parvus</name>
    <dbReference type="NCBI Taxonomy" id="2939690"/>
    <lineage>
        <taxon>Bacteria</taxon>
        <taxon>Pseudomonadati</taxon>
        <taxon>Pseudomonadota</taxon>
        <taxon>Betaproteobacteria</taxon>
        <taxon>Burkholderiales</taxon>
        <taxon>Burkholderiaceae</taxon>
        <taxon>Limnobacter</taxon>
    </lineage>
</organism>
<dbReference type="RefSeq" id="WP_257510670.1">
    <property type="nucleotide sequence ID" value="NZ_JANKHG010000005.1"/>
</dbReference>
<evidence type="ECO:0000313" key="2">
    <source>
        <dbReference type="EMBL" id="MCR2745415.1"/>
    </source>
</evidence>
<dbReference type="EMBL" id="JANKHG010000005">
    <property type="protein sequence ID" value="MCR2745415.1"/>
    <property type="molecule type" value="Genomic_DNA"/>
</dbReference>
<protein>
    <submittedName>
        <fullName evidence="2">Uncharacterized protein</fullName>
    </submittedName>
</protein>
<feature type="transmembrane region" description="Helical" evidence="1">
    <location>
        <begin position="12"/>
        <end position="30"/>
    </location>
</feature>
<gene>
    <name evidence="2" type="ORF">NSP04_01990</name>
</gene>
<evidence type="ECO:0000313" key="3">
    <source>
        <dbReference type="Proteomes" id="UP001165267"/>
    </source>
</evidence>
<keyword evidence="1" id="KW-0472">Membrane</keyword>
<accession>A0ABT1XDQ7</accession>
<reference evidence="2" key="1">
    <citation type="submission" date="2022-07" db="EMBL/GenBank/DDBJ databases">
        <authorList>
            <person name="Xamxidin M."/>
        </authorList>
    </citation>
    <scope>NUCLEOTIDE SEQUENCE</scope>
    <source>
        <strain evidence="2">YS8-69</strain>
    </source>
</reference>
<keyword evidence="1" id="KW-1133">Transmembrane helix</keyword>
<comment type="caution">
    <text evidence="2">The sequence shown here is derived from an EMBL/GenBank/DDBJ whole genome shotgun (WGS) entry which is preliminary data.</text>
</comment>
<name>A0ABT1XDQ7_9BURK</name>
<keyword evidence="1" id="KW-0812">Transmembrane</keyword>
<proteinExistence type="predicted"/>
<evidence type="ECO:0000256" key="1">
    <source>
        <dbReference type="SAM" id="Phobius"/>
    </source>
</evidence>
<sequence length="74" mass="7998">MKNFIDSVVRTPGVLFMAMLTTGFTINAGVQYINATGFEGPNLLAAACLVVGQVALVVVHQMRRFGQDNKLTLQ</sequence>
<keyword evidence="3" id="KW-1185">Reference proteome</keyword>
<dbReference type="Proteomes" id="UP001165267">
    <property type="component" value="Unassembled WGS sequence"/>
</dbReference>
<feature type="transmembrane region" description="Helical" evidence="1">
    <location>
        <begin position="42"/>
        <end position="60"/>
    </location>
</feature>